<gene>
    <name evidence="2" type="ordered locus">FP0492</name>
</gene>
<dbReference type="HOGENOM" id="CLU_2915770_0_0_10"/>
<proteinExistence type="predicted"/>
<keyword evidence="1" id="KW-0812">Transmembrane</keyword>
<organism evidence="2 3">
    <name type="scientific">Flavobacterium psychrophilum (strain ATCC 49511 / DSM 21280 / CIP 103535 / JIP02/86)</name>
    <dbReference type="NCBI Taxonomy" id="402612"/>
    <lineage>
        <taxon>Bacteria</taxon>
        <taxon>Pseudomonadati</taxon>
        <taxon>Bacteroidota</taxon>
        <taxon>Flavobacteriia</taxon>
        <taxon>Flavobacteriales</taxon>
        <taxon>Flavobacteriaceae</taxon>
        <taxon>Flavobacterium</taxon>
    </lineage>
</organism>
<feature type="transmembrane region" description="Helical" evidence="1">
    <location>
        <begin position="34"/>
        <end position="59"/>
    </location>
</feature>
<protein>
    <submittedName>
        <fullName evidence="2">Uncharacterized protein</fullName>
    </submittedName>
</protein>
<reference evidence="2 3" key="1">
    <citation type="journal article" date="2007" name="Nat. Biotechnol.">
        <title>Complete genome sequence of the fish pathogen Flavobacterium psychrophilum.</title>
        <authorList>
            <person name="Duchaud E."/>
            <person name="Boussaha M."/>
            <person name="Loux V."/>
            <person name="Bernardet J.F."/>
            <person name="Michel C."/>
            <person name="Kerouault B."/>
            <person name="Mondot S."/>
            <person name="Nicolas P."/>
            <person name="Bossy R."/>
            <person name="Caron C."/>
            <person name="Bessieres P."/>
            <person name="Gibrat J.F."/>
            <person name="Claverol S."/>
            <person name="Dumetz F."/>
            <person name="Le Henaff M."/>
            <person name="Benmansour A."/>
        </authorList>
    </citation>
    <scope>NUCLEOTIDE SEQUENCE [LARGE SCALE GENOMIC DNA]</scope>
    <source>
        <strain evidence="3">ATCC 49511 / DSM 21280 / CIP 103535 / JIP02/86</strain>
    </source>
</reference>
<dbReference type="Proteomes" id="UP000006394">
    <property type="component" value="Chromosome"/>
</dbReference>
<evidence type="ECO:0000313" key="2">
    <source>
        <dbReference type="EMBL" id="CAL42598.1"/>
    </source>
</evidence>
<dbReference type="GeneID" id="66552829"/>
<dbReference type="RefSeq" id="WP_011962656.1">
    <property type="nucleotide sequence ID" value="NC_009613.3"/>
</dbReference>
<dbReference type="AlphaFoldDB" id="A6GWX5"/>
<dbReference type="STRING" id="402612.FP0492"/>
<dbReference type="EnsemblBacteria" id="CAL42598">
    <property type="protein sequence ID" value="CAL42598"/>
    <property type="gene ID" value="FP0492"/>
</dbReference>
<dbReference type="EMBL" id="AM398681">
    <property type="protein sequence ID" value="CAL42598.1"/>
    <property type="molecule type" value="Genomic_DNA"/>
</dbReference>
<name>A6GWX5_FLAPJ</name>
<dbReference type="KEGG" id="fps:FP0492"/>
<keyword evidence="1" id="KW-0472">Membrane</keyword>
<evidence type="ECO:0000256" key="1">
    <source>
        <dbReference type="SAM" id="Phobius"/>
    </source>
</evidence>
<accession>A6GWX5</accession>
<keyword evidence="1" id="KW-1133">Transmembrane helix</keyword>
<sequence length="61" mass="7068">MENSKTQKIYALIFVLTLLGITEVIIYFSQTFQLIKFLAAILGFIAILYYLFIIGKVFLEE</sequence>
<feature type="transmembrane region" description="Helical" evidence="1">
    <location>
        <begin position="9"/>
        <end position="28"/>
    </location>
</feature>
<keyword evidence="3" id="KW-1185">Reference proteome</keyword>
<evidence type="ECO:0000313" key="3">
    <source>
        <dbReference type="Proteomes" id="UP000006394"/>
    </source>
</evidence>